<dbReference type="GO" id="GO:0009264">
    <property type="term" value="P:deoxyribonucleotide catabolic process"/>
    <property type="evidence" value="ECO:0007669"/>
    <property type="project" value="UniProtKB-UniRule"/>
</dbReference>
<keyword evidence="5" id="KW-0704">Schiff base</keyword>
<evidence type="ECO:0000256" key="1">
    <source>
        <dbReference type="ARBA" id="ARBA00004816"/>
    </source>
</evidence>
<dbReference type="Proteomes" id="UP000254601">
    <property type="component" value="Unassembled WGS sequence"/>
</dbReference>
<dbReference type="Gene3D" id="3.20.20.70">
    <property type="entry name" value="Aldolase class I"/>
    <property type="match status" value="1"/>
</dbReference>
<dbReference type="AlphaFoldDB" id="A0A380MVB6"/>
<evidence type="ECO:0000313" key="8">
    <source>
        <dbReference type="EMBL" id="SUO96238.1"/>
    </source>
</evidence>
<comment type="pathway">
    <text evidence="1">Carbohydrate degradation; 2-deoxy-D-ribose 1-phosphate degradation; D-glyceraldehyde 3-phosphate and acetaldehyde from 2-deoxy-alpha-D-ribose 1-phosphate: step 2/2.</text>
</comment>
<evidence type="ECO:0000256" key="7">
    <source>
        <dbReference type="NCBIfam" id="TIGR00126"/>
    </source>
</evidence>
<keyword evidence="4 8" id="KW-0456">Lyase</keyword>
<dbReference type="InterPro" id="IPR011343">
    <property type="entry name" value="DeoC"/>
</dbReference>
<dbReference type="RefSeq" id="WP_072575912.1">
    <property type="nucleotide sequence ID" value="NZ_LWHB01000035.1"/>
</dbReference>
<protein>
    <recommendedName>
        <fullName evidence="3 7">Deoxyribose-phosphate aldolase</fullName>
        <ecNumber evidence="3 7">4.1.2.4</ecNumber>
    </recommendedName>
</protein>
<gene>
    <name evidence="8" type="primary">deoC</name>
    <name evidence="8" type="ORF">NCTC13337_01762</name>
</gene>
<organism evidence="8 9">
    <name type="scientific">Suttonella ornithocola</name>
    <dbReference type="NCBI Taxonomy" id="279832"/>
    <lineage>
        <taxon>Bacteria</taxon>
        <taxon>Pseudomonadati</taxon>
        <taxon>Pseudomonadota</taxon>
        <taxon>Gammaproteobacteria</taxon>
        <taxon>Cardiobacteriales</taxon>
        <taxon>Cardiobacteriaceae</taxon>
        <taxon>Suttonella</taxon>
    </lineage>
</organism>
<comment type="similarity">
    <text evidence="2">Belongs to the DeoC/FbaB aldolase family. DeoC type 2 subfamily.</text>
</comment>
<evidence type="ECO:0000256" key="5">
    <source>
        <dbReference type="ARBA" id="ARBA00023270"/>
    </source>
</evidence>
<dbReference type="SMART" id="SM01133">
    <property type="entry name" value="DeoC"/>
    <property type="match status" value="1"/>
</dbReference>
<dbReference type="Pfam" id="PF01791">
    <property type="entry name" value="DeoC"/>
    <property type="match status" value="1"/>
</dbReference>
<proteinExistence type="inferred from homology"/>
<reference evidence="8 9" key="1">
    <citation type="submission" date="2018-06" db="EMBL/GenBank/DDBJ databases">
        <authorList>
            <consortium name="Pathogen Informatics"/>
            <person name="Doyle S."/>
        </authorList>
    </citation>
    <scope>NUCLEOTIDE SEQUENCE [LARGE SCALE GENOMIC DNA]</scope>
    <source>
        <strain evidence="8 9">NCTC13337</strain>
    </source>
</reference>
<name>A0A380MVB6_9GAMM</name>
<dbReference type="GO" id="GO:0016052">
    <property type="term" value="P:carbohydrate catabolic process"/>
    <property type="evidence" value="ECO:0007669"/>
    <property type="project" value="TreeGrafter"/>
</dbReference>
<sequence length="233" mass="24774">MQNADIVKLIDLTSLNDNDTPEVIDHLCQQATTPLGNVAAVCVYPQFVKQVDDTLLGIPVATVVNFPAATDSLDKVLKDTEQALKDGADEIDLVLPYRDSNENSLAMVKAVKKLCLDNNALLKVIIESGAFDNTADIKNAAAIAIDGGADFVKTSTGKIAVGATPEAAKAICEVLAEKGVSDSVGIKISGGVRTPEEANMYLEIITQQFGRDWITPHRVRIGASSLLNALLEK</sequence>
<evidence type="ECO:0000256" key="2">
    <source>
        <dbReference type="ARBA" id="ARBA00009473"/>
    </source>
</evidence>
<dbReference type="InterPro" id="IPR002915">
    <property type="entry name" value="DeoC/FbaB/LacD_aldolase"/>
</dbReference>
<dbReference type="PIRSF" id="PIRSF001357">
    <property type="entry name" value="DeoC"/>
    <property type="match status" value="1"/>
</dbReference>
<evidence type="ECO:0000313" key="9">
    <source>
        <dbReference type="Proteomes" id="UP000254601"/>
    </source>
</evidence>
<dbReference type="GO" id="GO:0005737">
    <property type="term" value="C:cytoplasm"/>
    <property type="evidence" value="ECO:0007669"/>
    <property type="project" value="InterPro"/>
</dbReference>
<dbReference type="EC" id="4.1.2.4" evidence="3 7"/>
<dbReference type="NCBIfam" id="TIGR00126">
    <property type="entry name" value="deoC"/>
    <property type="match status" value="1"/>
</dbReference>
<dbReference type="SUPFAM" id="SSF51569">
    <property type="entry name" value="Aldolase"/>
    <property type="match status" value="1"/>
</dbReference>
<evidence type="ECO:0000256" key="6">
    <source>
        <dbReference type="ARBA" id="ARBA00048791"/>
    </source>
</evidence>
<dbReference type="PANTHER" id="PTHR10889:SF3">
    <property type="entry name" value="DEOXYRIBOSE-PHOSPHATE ALDOLASE"/>
    <property type="match status" value="1"/>
</dbReference>
<evidence type="ECO:0000256" key="4">
    <source>
        <dbReference type="ARBA" id="ARBA00023239"/>
    </source>
</evidence>
<dbReference type="EMBL" id="UHIC01000001">
    <property type="protein sequence ID" value="SUO96238.1"/>
    <property type="molecule type" value="Genomic_DNA"/>
</dbReference>
<accession>A0A380MVB6</accession>
<dbReference type="GO" id="GO:0004139">
    <property type="term" value="F:deoxyribose-phosphate aldolase activity"/>
    <property type="evidence" value="ECO:0007669"/>
    <property type="project" value="UniProtKB-UniRule"/>
</dbReference>
<dbReference type="InterPro" id="IPR013785">
    <property type="entry name" value="Aldolase_TIM"/>
</dbReference>
<keyword evidence="9" id="KW-1185">Reference proteome</keyword>
<comment type="catalytic activity">
    <reaction evidence="6">
        <text>2-deoxy-D-ribose 5-phosphate = D-glyceraldehyde 3-phosphate + acetaldehyde</text>
        <dbReference type="Rhea" id="RHEA:12821"/>
        <dbReference type="ChEBI" id="CHEBI:15343"/>
        <dbReference type="ChEBI" id="CHEBI:59776"/>
        <dbReference type="ChEBI" id="CHEBI:62877"/>
        <dbReference type="EC" id="4.1.2.4"/>
    </reaction>
</comment>
<dbReference type="PANTHER" id="PTHR10889">
    <property type="entry name" value="DEOXYRIBOSE-PHOSPHATE ALDOLASE"/>
    <property type="match status" value="1"/>
</dbReference>
<evidence type="ECO:0000256" key="3">
    <source>
        <dbReference type="ARBA" id="ARBA00012515"/>
    </source>
</evidence>
<dbReference type="OrthoDB" id="6579831at2"/>